<evidence type="ECO:0000256" key="1">
    <source>
        <dbReference type="SAM" id="MobiDB-lite"/>
    </source>
</evidence>
<keyword evidence="2" id="KW-1133">Transmembrane helix</keyword>
<organism evidence="3 4">
    <name type="scientific">Mycolicibacterium gadium</name>
    <name type="common">Mycobacterium gadium</name>
    <dbReference type="NCBI Taxonomy" id="1794"/>
    <lineage>
        <taxon>Bacteria</taxon>
        <taxon>Bacillati</taxon>
        <taxon>Actinomycetota</taxon>
        <taxon>Actinomycetes</taxon>
        <taxon>Mycobacteriales</taxon>
        <taxon>Mycobacteriaceae</taxon>
        <taxon>Mycolicibacterium</taxon>
    </lineage>
</organism>
<proteinExistence type="predicted"/>
<sequence>MARRQFDDDDGQPWHNRTSTLLGASVLAILVIGILIVAATALARQFGETEEAPLDFVTPSFSATASMSTDTTTTQTITSTSPPETTDIDGPSTSPTSSSETTSSSESSTRRPTTRNDDDEDEGPTTRTTRRTPRTNITRTLNPYP</sequence>
<evidence type="ECO:0000256" key="2">
    <source>
        <dbReference type="SAM" id="Phobius"/>
    </source>
</evidence>
<evidence type="ECO:0000313" key="3">
    <source>
        <dbReference type="EMBL" id="BBZ20403.1"/>
    </source>
</evidence>
<keyword evidence="2" id="KW-0812">Transmembrane</keyword>
<evidence type="ECO:0000313" key="4">
    <source>
        <dbReference type="Proteomes" id="UP000466187"/>
    </source>
</evidence>
<keyword evidence="2" id="KW-0472">Membrane</keyword>
<reference evidence="3 4" key="1">
    <citation type="journal article" date="2019" name="Emerg. Microbes Infect.">
        <title>Comprehensive subspecies identification of 175 nontuberculous mycobacteria species based on 7547 genomic profiles.</title>
        <authorList>
            <person name="Matsumoto Y."/>
            <person name="Kinjo T."/>
            <person name="Motooka D."/>
            <person name="Nabeya D."/>
            <person name="Jung N."/>
            <person name="Uechi K."/>
            <person name="Horii T."/>
            <person name="Iida T."/>
            <person name="Fujita J."/>
            <person name="Nakamura S."/>
        </authorList>
    </citation>
    <scope>NUCLEOTIDE SEQUENCE [LARGE SCALE GENOMIC DNA]</scope>
    <source>
        <strain evidence="3 4">JCM 12688</strain>
    </source>
</reference>
<accession>A0A7I7WVA7</accession>
<dbReference type="AlphaFoldDB" id="A0A7I7WVA7"/>
<protein>
    <submittedName>
        <fullName evidence="3">Uncharacterized protein</fullName>
    </submittedName>
</protein>
<dbReference type="KEGG" id="mgad:MGAD_47380"/>
<feature type="transmembrane region" description="Helical" evidence="2">
    <location>
        <begin position="21"/>
        <end position="43"/>
    </location>
</feature>
<feature type="compositionally biased region" description="Low complexity" evidence="1">
    <location>
        <begin position="60"/>
        <end position="111"/>
    </location>
</feature>
<feature type="region of interest" description="Disordered" evidence="1">
    <location>
        <begin position="50"/>
        <end position="145"/>
    </location>
</feature>
<gene>
    <name evidence="3" type="ORF">MGAD_47380</name>
</gene>
<dbReference type="Proteomes" id="UP000466187">
    <property type="component" value="Chromosome"/>
</dbReference>
<dbReference type="RefSeq" id="WP_163689209.1">
    <property type="nucleotide sequence ID" value="NZ_AP022608.1"/>
</dbReference>
<feature type="compositionally biased region" description="Low complexity" evidence="1">
    <location>
        <begin position="134"/>
        <end position="145"/>
    </location>
</feature>
<dbReference type="EMBL" id="AP022608">
    <property type="protein sequence ID" value="BBZ20403.1"/>
    <property type="molecule type" value="Genomic_DNA"/>
</dbReference>
<name>A0A7I7WVA7_MYCGU</name>